<feature type="region of interest" description="Disordered" evidence="1">
    <location>
        <begin position="53"/>
        <end position="73"/>
    </location>
</feature>
<keyword evidence="3" id="KW-1185">Reference proteome</keyword>
<accession>A0ABM8V6U8</accession>
<comment type="caution">
    <text evidence="2">The sequence shown here is derived from an EMBL/GenBank/DDBJ whole genome shotgun (WGS) entry which is preliminary data.</text>
</comment>
<gene>
    <name evidence="2" type="primary">txxe 2915-ywrJ</name>
    <name evidence="2" type="ORF">TXXE_14375</name>
</gene>
<name>A0ABM8V6U8_THEXY</name>
<reference evidence="2 3" key="1">
    <citation type="submission" date="2021-04" db="EMBL/GenBank/DDBJ databases">
        <authorList>
            <person name="Rakotoarivonina H."/>
        </authorList>
    </citation>
    <scope>NUCLEOTIDE SEQUENCE [LARGE SCALE GENOMIC DNA]</scope>
    <source>
        <strain evidence="2 3">XE</strain>
    </source>
</reference>
<dbReference type="RefSeq" id="WP_015254044.1">
    <property type="nucleotide sequence ID" value="NZ_CAJRAY010000077.1"/>
</dbReference>
<evidence type="ECO:0008006" key="4">
    <source>
        <dbReference type="Google" id="ProtNLM"/>
    </source>
</evidence>
<protein>
    <recommendedName>
        <fullName evidence="4">DUF2642 domain-containing protein</fullName>
    </recommendedName>
</protein>
<sequence>MSHPLMGKPVDVELSGRAVPVHGMLIDTGPDILVIRSESRYYYVPLVHVQQLRPGESEETDDASGEPPFEPQSEPISYRKVLLNAKGMFSELFITGSQSIHGYVTSVMNDYFVFYSPVYHSVVISLDHLKYLVPYPPHSTPYGMSPEQFPLKPSPVSLSRTFEQQVRKLIGEFVVLDLGEHPHKIGVLKGLDDGMLAIANASGQTTYIHFNHVKTIHLP</sequence>
<evidence type="ECO:0000313" key="3">
    <source>
        <dbReference type="Proteomes" id="UP000681526"/>
    </source>
</evidence>
<dbReference type="Proteomes" id="UP000681526">
    <property type="component" value="Unassembled WGS sequence"/>
</dbReference>
<evidence type="ECO:0000313" key="2">
    <source>
        <dbReference type="EMBL" id="CAG5090625.1"/>
    </source>
</evidence>
<dbReference type="EMBL" id="CAJRAY010000077">
    <property type="protein sequence ID" value="CAG5090625.1"/>
    <property type="molecule type" value="Genomic_DNA"/>
</dbReference>
<proteinExistence type="predicted"/>
<evidence type="ECO:0000256" key="1">
    <source>
        <dbReference type="SAM" id="MobiDB-lite"/>
    </source>
</evidence>
<organism evidence="2 3">
    <name type="scientific">Thermobacillus xylanilyticus</name>
    <dbReference type="NCBI Taxonomy" id="76633"/>
    <lineage>
        <taxon>Bacteria</taxon>
        <taxon>Bacillati</taxon>
        <taxon>Bacillota</taxon>
        <taxon>Bacilli</taxon>
        <taxon>Bacillales</taxon>
        <taxon>Paenibacillaceae</taxon>
        <taxon>Thermobacillus</taxon>
    </lineage>
</organism>